<protein>
    <submittedName>
        <fullName evidence="3">PAS domain-containing protein</fullName>
    </submittedName>
</protein>
<evidence type="ECO:0000313" key="3">
    <source>
        <dbReference type="EMBL" id="UQX12101.1"/>
    </source>
</evidence>
<dbReference type="Proteomes" id="UP001056610">
    <property type="component" value="Chromosome"/>
</dbReference>
<feature type="compositionally biased region" description="Basic residues" evidence="1">
    <location>
        <begin position="156"/>
        <end position="166"/>
    </location>
</feature>
<gene>
    <name evidence="3" type="ORF">M5I08_07235</name>
</gene>
<feature type="domain" description="PAS fold-3" evidence="2">
    <location>
        <begin position="44"/>
        <end position="130"/>
    </location>
</feature>
<evidence type="ECO:0000313" key="4">
    <source>
        <dbReference type="Proteomes" id="UP001056610"/>
    </source>
</evidence>
<dbReference type="Pfam" id="PF08447">
    <property type="entry name" value="PAS_3"/>
    <property type="match status" value="1"/>
</dbReference>
<evidence type="ECO:0000259" key="2">
    <source>
        <dbReference type="Pfam" id="PF08447"/>
    </source>
</evidence>
<dbReference type="InterPro" id="IPR013655">
    <property type="entry name" value="PAS_fold_3"/>
</dbReference>
<feature type="region of interest" description="Disordered" evidence="1">
    <location>
        <begin position="142"/>
        <end position="166"/>
    </location>
</feature>
<reference evidence="3" key="1">
    <citation type="submission" date="2022-05" db="EMBL/GenBank/DDBJ databases">
        <title>A methanotrophic Mycobacterium dominates a cave microbial ecosystem.</title>
        <authorList>
            <person name="Van Spanning R.J.M."/>
            <person name="Guan Q."/>
            <person name="Melkonian C."/>
            <person name="Gallant J."/>
            <person name="Polerecky L."/>
            <person name="Flot J.-F."/>
            <person name="Brandt B.W."/>
            <person name="Braster M."/>
            <person name="Iturbe Espinoza P."/>
            <person name="Aerts J."/>
            <person name="Meima-Franke M."/>
            <person name="Piersma S.R."/>
            <person name="Bunduc C."/>
            <person name="Ummels R."/>
            <person name="Pain A."/>
            <person name="Fleming E.J."/>
            <person name="van der Wel N."/>
            <person name="Gherman V.D."/>
            <person name="Sarbu S.M."/>
            <person name="Bodelier P.L.E."/>
            <person name="Bitter W."/>
        </authorList>
    </citation>
    <scope>NUCLEOTIDE SEQUENCE</scope>
    <source>
        <strain evidence="3">Sulfur Cave</strain>
    </source>
</reference>
<accession>A0ABY4QN83</accession>
<proteinExistence type="predicted"/>
<dbReference type="RefSeq" id="WP_219066369.1">
    <property type="nucleotide sequence ID" value="NZ_CAJUXY010000006.1"/>
</dbReference>
<keyword evidence="4" id="KW-1185">Reference proteome</keyword>
<sequence>MNPRNPLVSTDGVVGQAATGAQLLAADWSQHLGWFRFYFDDDRWTWSPQVERMHGYPPGATAPSTLLVLSHVHLDDYRKVAVTLQDARRGEHPFSSRHRILDTGHRLHHVVMVGAPFYDIEGAVAGLQGFCLDVTAVNLKPSRDGHPAQSNGHGANGRRRVRAARS</sequence>
<organism evidence="3 4">
    <name type="scientific">Candidatus Mycobacterium methanotrophicum</name>
    <dbReference type="NCBI Taxonomy" id="2943498"/>
    <lineage>
        <taxon>Bacteria</taxon>
        <taxon>Bacillati</taxon>
        <taxon>Actinomycetota</taxon>
        <taxon>Actinomycetes</taxon>
        <taxon>Mycobacteriales</taxon>
        <taxon>Mycobacteriaceae</taxon>
        <taxon>Mycobacterium</taxon>
    </lineage>
</organism>
<evidence type="ECO:0000256" key="1">
    <source>
        <dbReference type="SAM" id="MobiDB-lite"/>
    </source>
</evidence>
<name>A0ABY4QN83_9MYCO</name>
<dbReference type="EMBL" id="CP097320">
    <property type="protein sequence ID" value="UQX12101.1"/>
    <property type="molecule type" value="Genomic_DNA"/>
</dbReference>